<dbReference type="InterPro" id="IPR047021">
    <property type="entry name" value="REXO1/3/4-like"/>
</dbReference>
<evidence type="ECO:0000256" key="7">
    <source>
        <dbReference type="ARBA" id="ARBA00023242"/>
    </source>
</evidence>
<dbReference type="EMBL" id="OA882111">
    <property type="protein sequence ID" value="CAD7272909.1"/>
    <property type="molecule type" value="Genomic_DNA"/>
</dbReference>
<dbReference type="PANTHER" id="PTHR12801">
    <property type="entry name" value="RNA EXONUCLEASE REXO1 / RECO3 FAMILY MEMBER-RELATED"/>
    <property type="match status" value="1"/>
</dbReference>
<evidence type="ECO:0000313" key="10">
    <source>
        <dbReference type="Proteomes" id="UP000678499"/>
    </source>
</evidence>
<dbReference type="Proteomes" id="UP000678499">
    <property type="component" value="Unassembled WGS sequence"/>
</dbReference>
<dbReference type="GO" id="GO:0008408">
    <property type="term" value="F:3'-5' exonuclease activity"/>
    <property type="evidence" value="ECO:0007669"/>
    <property type="project" value="InterPro"/>
</dbReference>
<dbReference type="EMBL" id="CAJPEX010000074">
    <property type="protein sequence ID" value="CAG0913061.1"/>
    <property type="molecule type" value="Genomic_DNA"/>
</dbReference>
<name>A0A7R9G9W7_9CRUS</name>
<evidence type="ECO:0000256" key="4">
    <source>
        <dbReference type="ARBA" id="ARBA00022722"/>
    </source>
</evidence>
<evidence type="ECO:0000256" key="3">
    <source>
        <dbReference type="ARBA" id="ARBA00016937"/>
    </source>
</evidence>
<dbReference type="InterPro" id="IPR036397">
    <property type="entry name" value="RNaseH_sf"/>
</dbReference>
<dbReference type="OrthoDB" id="8191639at2759"/>
<dbReference type="PANTHER" id="PTHR12801:SF158">
    <property type="entry name" value="RNA EXONUCLEASE 4"/>
    <property type="match status" value="1"/>
</dbReference>
<protein>
    <recommendedName>
        <fullName evidence="3">RNA exonuclease 4</fullName>
    </recommendedName>
</protein>
<dbReference type="Pfam" id="PF00929">
    <property type="entry name" value="RNase_T"/>
    <property type="match status" value="1"/>
</dbReference>
<dbReference type="FunFam" id="3.30.420.10:FF:000007">
    <property type="entry name" value="Interferon-stimulated exonuclease gene 20"/>
    <property type="match status" value="1"/>
</dbReference>
<evidence type="ECO:0000259" key="8">
    <source>
        <dbReference type="SMART" id="SM00479"/>
    </source>
</evidence>
<dbReference type="InterPro" id="IPR013520">
    <property type="entry name" value="Ribonucl_H"/>
</dbReference>
<dbReference type="InterPro" id="IPR037431">
    <property type="entry name" value="REX4_DEDDh_dom"/>
</dbReference>
<reference evidence="9" key="1">
    <citation type="submission" date="2020-11" db="EMBL/GenBank/DDBJ databases">
        <authorList>
            <person name="Tran Van P."/>
        </authorList>
    </citation>
    <scope>NUCLEOTIDE SEQUENCE</scope>
</reference>
<evidence type="ECO:0000313" key="9">
    <source>
        <dbReference type="EMBL" id="CAD7272909.1"/>
    </source>
</evidence>
<gene>
    <name evidence="9" type="ORF">NMOB1V02_LOCUS821</name>
</gene>
<keyword evidence="7" id="KW-0539">Nucleus</keyword>
<organism evidence="9">
    <name type="scientific">Notodromas monacha</name>
    <dbReference type="NCBI Taxonomy" id="399045"/>
    <lineage>
        <taxon>Eukaryota</taxon>
        <taxon>Metazoa</taxon>
        <taxon>Ecdysozoa</taxon>
        <taxon>Arthropoda</taxon>
        <taxon>Crustacea</taxon>
        <taxon>Oligostraca</taxon>
        <taxon>Ostracoda</taxon>
        <taxon>Podocopa</taxon>
        <taxon>Podocopida</taxon>
        <taxon>Cypridocopina</taxon>
        <taxon>Cypridoidea</taxon>
        <taxon>Cyprididae</taxon>
        <taxon>Notodromas</taxon>
    </lineage>
</organism>
<keyword evidence="10" id="KW-1185">Reference proteome</keyword>
<proteinExistence type="inferred from homology"/>
<comment type="subcellular location">
    <subcellularLocation>
        <location evidence="1">Nucleus</location>
    </subcellularLocation>
</comment>
<dbReference type="Gene3D" id="3.30.420.10">
    <property type="entry name" value="Ribonuclease H-like superfamily/Ribonuclease H"/>
    <property type="match status" value="1"/>
</dbReference>
<dbReference type="InterPro" id="IPR012337">
    <property type="entry name" value="RNaseH-like_sf"/>
</dbReference>
<dbReference type="GO" id="GO:0003676">
    <property type="term" value="F:nucleic acid binding"/>
    <property type="evidence" value="ECO:0007669"/>
    <property type="project" value="InterPro"/>
</dbReference>
<evidence type="ECO:0000256" key="2">
    <source>
        <dbReference type="ARBA" id="ARBA00010489"/>
    </source>
</evidence>
<evidence type="ECO:0000256" key="6">
    <source>
        <dbReference type="ARBA" id="ARBA00022839"/>
    </source>
</evidence>
<dbReference type="SMART" id="SM00479">
    <property type="entry name" value="EXOIII"/>
    <property type="match status" value="1"/>
</dbReference>
<feature type="domain" description="Exonuclease" evidence="8">
    <location>
        <begin position="11"/>
        <end position="173"/>
    </location>
</feature>
<dbReference type="AlphaFoldDB" id="A0A7R9G9W7"/>
<keyword evidence="6" id="KW-0269">Exonuclease</keyword>
<comment type="similarity">
    <text evidence="2">Belongs to the REXO4 family.</text>
</comment>
<dbReference type="SUPFAM" id="SSF53098">
    <property type="entry name" value="Ribonuclease H-like"/>
    <property type="match status" value="1"/>
</dbReference>
<dbReference type="GO" id="GO:0005634">
    <property type="term" value="C:nucleus"/>
    <property type="evidence" value="ECO:0007669"/>
    <property type="project" value="UniProtKB-SubCell"/>
</dbReference>
<evidence type="ECO:0000256" key="1">
    <source>
        <dbReference type="ARBA" id="ARBA00004123"/>
    </source>
</evidence>
<sequence length="713" mass="80828">MTNFEADVLTKCLAIDCEMVGVGTPEMERSILARVSIVNEKNECVYDKYVRPSEEVTNYRTHVSGVTSSHLLHAEEYSTVRREVAALIHKRVLVGHSLKNDFAVLLLSHPKHLIRDTSTYPEFRKLFDGKTPSLKNLTDRLLDVKIQHGIHDSVEDAIAAMTLYKQYAKEWEASQRGCKVRQEITKRISEEGEMLQAREKQLLRQVDVASAHFMSVYLVHHAQLHQLVGIAQSFFARYANETNLEENDIAFEKDAADLLDKIRTGLKQCDLTNEDTTKIPIAVTFPDNAVKELEKMIQDFGEIDAGSAFLMSFKNSDGDKKGLGFLPYGHEDYLDSELEVLQTKPLLGSPSLIRFPKKMHVIPNHTGLSLDDRNRWLLQRLKEPELPKPQNIETWLQTMKNDVTHKKSESSCSDSIEILGNLDDDVAYPCKDDVCEVENRSQWAEDGEFMMLKMFCKKEPVCKQLEDCCGLTSGGCCVKKALNKEALAVPMVNINNRSLSRSANWLLTKKHNQEAEQINTVEPLQWKPDAAAASAWKSNVSKHWEKIWNDDNETWLIRRKRLEKAANEIISSESPSEPIECPSVDDAQILDCTDSFKFGEIHEKIKNADHKIWRLQENIIAQDGGKFFAELSALREEKAKKSQWISTGSPAVSSTGPINYKTWLAPACNASPHQEKFLTPLANPNLILKRNVFPANWNIQKGAGNVSWLLKKE</sequence>
<accession>A0A7R9G9W7</accession>
<evidence type="ECO:0000256" key="5">
    <source>
        <dbReference type="ARBA" id="ARBA00022801"/>
    </source>
</evidence>
<dbReference type="CDD" id="cd06144">
    <property type="entry name" value="REX4_like"/>
    <property type="match status" value="1"/>
</dbReference>
<keyword evidence="5" id="KW-0378">Hydrolase</keyword>
<dbReference type="GO" id="GO:0006364">
    <property type="term" value="P:rRNA processing"/>
    <property type="evidence" value="ECO:0007669"/>
    <property type="project" value="InterPro"/>
</dbReference>
<keyword evidence="4" id="KW-0540">Nuclease</keyword>